<gene>
    <name evidence="2" type="ORF">TAV2_LOCUS17967</name>
</gene>
<keyword evidence="3" id="KW-1185">Reference proteome</keyword>
<evidence type="ECO:0000313" key="3">
    <source>
        <dbReference type="Proteomes" id="UP000836841"/>
    </source>
</evidence>
<sequence>MAAKSLSIGALLPEVQRNSTERRGYAIEGRQRSGLAEMNGSERRGLDSISRPGGRRSPAFLGAVIYLDPFPDFLCIRTSFPSAHSPFTQFSKQRRNGGQKVPRALCPTHLSRSKCSSPLCFGCFAIDRPSSRSFPVHSLYISNTQGRTRWEGVPPASLKKLGSSGVTQGGPVSPLALLIPHKAPPSIRPVGHPEQYPGFDREQFVAPARAPPDLCRRLLPDDGRDPSRSGGSVPFPGFAPDPPTIGDSALKSLHHMMIPMLEGEPSKQDLSSIAIQLWGIGVQERTAEL</sequence>
<reference evidence="2 3" key="1">
    <citation type="submission" date="2022-03" db="EMBL/GenBank/DDBJ databases">
        <authorList>
            <person name="Nunn A."/>
            <person name="Chopra R."/>
            <person name="Nunn A."/>
            <person name="Contreras Garrido A."/>
        </authorList>
    </citation>
    <scope>NUCLEOTIDE SEQUENCE [LARGE SCALE GENOMIC DNA]</scope>
</reference>
<dbReference type="Proteomes" id="UP000836841">
    <property type="component" value="Chromosome 5"/>
</dbReference>
<evidence type="ECO:0000256" key="1">
    <source>
        <dbReference type="SAM" id="MobiDB-lite"/>
    </source>
</evidence>
<protein>
    <submittedName>
        <fullName evidence="2">Uncharacterized protein</fullName>
    </submittedName>
</protein>
<feature type="compositionally biased region" description="Basic and acidic residues" evidence="1">
    <location>
        <begin position="218"/>
        <end position="227"/>
    </location>
</feature>
<evidence type="ECO:0000313" key="2">
    <source>
        <dbReference type="EMBL" id="CAH2065615.1"/>
    </source>
</evidence>
<dbReference type="EMBL" id="OU466861">
    <property type="protein sequence ID" value="CAH2065615.1"/>
    <property type="molecule type" value="Genomic_DNA"/>
</dbReference>
<organism evidence="2 3">
    <name type="scientific">Thlaspi arvense</name>
    <name type="common">Field penny-cress</name>
    <dbReference type="NCBI Taxonomy" id="13288"/>
    <lineage>
        <taxon>Eukaryota</taxon>
        <taxon>Viridiplantae</taxon>
        <taxon>Streptophyta</taxon>
        <taxon>Embryophyta</taxon>
        <taxon>Tracheophyta</taxon>
        <taxon>Spermatophyta</taxon>
        <taxon>Magnoliopsida</taxon>
        <taxon>eudicotyledons</taxon>
        <taxon>Gunneridae</taxon>
        <taxon>Pentapetalae</taxon>
        <taxon>rosids</taxon>
        <taxon>malvids</taxon>
        <taxon>Brassicales</taxon>
        <taxon>Brassicaceae</taxon>
        <taxon>Thlaspideae</taxon>
        <taxon>Thlaspi</taxon>
    </lineage>
</organism>
<accession>A0AAU9SGF6</accession>
<dbReference type="AlphaFoldDB" id="A0AAU9SGF6"/>
<name>A0AAU9SGF6_THLAR</name>
<feature type="region of interest" description="Disordered" evidence="1">
    <location>
        <begin position="218"/>
        <end position="246"/>
    </location>
</feature>
<proteinExistence type="predicted"/>